<sequence length="149" mass="16420">MNEQVANSSGVRFDCKTRLSVYTGFSRSWGQARGSFVRYTHQQVTDDGRHEMKLNPLNLEPPRAIPYPQSNDSCSSCGDRTNSLPINRCTNRPIGGFAAMPKPAAPDQGDGRGGQRAPARIRGREVEDSGQRREKGKAKDEEGVVGWVE</sequence>
<protein>
    <submittedName>
        <fullName evidence="2">Uncharacterized protein</fullName>
    </submittedName>
</protein>
<dbReference type="GeneID" id="22583765"/>
<feature type="region of interest" description="Disordered" evidence="1">
    <location>
        <begin position="56"/>
        <end position="79"/>
    </location>
</feature>
<evidence type="ECO:0000313" key="3">
    <source>
        <dbReference type="Proteomes" id="UP000001628"/>
    </source>
</evidence>
<evidence type="ECO:0000313" key="2">
    <source>
        <dbReference type="EMBL" id="EEH48628.2"/>
    </source>
</evidence>
<dbReference type="VEuPathDB" id="FungiDB:PADG_04707"/>
<evidence type="ECO:0000256" key="1">
    <source>
        <dbReference type="SAM" id="MobiDB-lite"/>
    </source>
</evidence>
<feature type="compositionally biased region" description="Polar residues" evidence="1">
    <location>
        <begin position="68"/>
        <end position="79"/>
    </location>
</feature>
<proteinExistence type="predicted"/>
<dbReference type="EMBL" id="KN275961">
    <property type="protein sequence ID" value="EEH48628.2"/>
    <property type="molecule type" value="Genomic_DNA"/>
</dbReference>
<dbReference type="KEGG" id="pbn:PADG_04707"/>
<organism evidence="2 3">
    <name type="scientific">Paracoccidioides brasiliensis (strain Pb18)</name>
    <dbReference type="NCBI Taxonomy" id="502780"/>
    <lineage>
        <taxon>Eukaryota</taxon>
        <taxon>Fungi</taxon>
        <taxon>Dikarya</taxon>
        <taxon>Ascomycota</taxon>
        <taxon>Pezizomycotina</taxon>
        <taxon>Eurotiomycetes</taxon>
        <taxon>Eurotiomycetidae</taxon>
        <taxon>Onygenales</taxon>
        <taxon>Ajellomycetaceae</taxon>
        <taxon>Paracoccidioides</taxon>
    </lineage>
</organism>
<reference evidence="2 3" key="1">
    <citation type="journal article" date="2011" name="PLoS Genet.">
        <title>Comparative genomic analysis of human fungal pathogens causing paracoccidioidomycosis.</title>
        <authorList>
            <person name="Desjardins C.A."/>
            <person name="Champion M.D."/>
            <person name="Holder J.W."/>
            <person name="Muszewska A."/>
            <person name="Goldberg J."/>
            <person name="Bailao A.M."/>
            <person name="Brigido M.M."/>
            <person name="Ferreira M.E."/>
            <person name="Garcia A.M."/>
            <person name="Grynberg M."/>
            <person name="Gujja S."/>
            <person name="Heiman D.I."/>
            <person name="Henn M.R."/>
            <person name="Kodira C.D."/>
            <person name="Leon-Narvaez H."/>
            <person name="Longo L.V."/>
            <person name="Ma L.J."/>
            <person name="Malavazi I."/>
            <person name="Matsuo A.L."/>
            <person name="Morais F.V."/>
            <person name="Pereira M."/>
            <person name="Rodriguez-Brito S."/>
            <person name="Sakthikumar S."/>
            <person name="Salem-Izacc S.M."/>
            <person name="Sykes S.M."/>
            <person name="Teixeira M.M."/>
            <person name="Vallejo M.C."/>
            <person name="Walter M.E."/>
            <person name="Yandava C."/>
            <person name="Young S."/>
            <person name="Zeng Q."/>
            <person name="Zucker J."/>
            <person name="Felipe M.S."/>
            <person name="Goldman G.H."/>
            <person name="Haas B.J."/>
            <person name="McEwen J.G."/>
            <person name="Nino-Vega G."/>
            <person name="Puccia R."/>
            <person name="San-Blas G."/>
            <person name="Soares C.M."/>
            <person name="Birren B.W."/>
            <person name="Cuomo C.A."/>
        </authorList>
    </citation>
    <scope>NUCLEOTIDE SEQUENCE [LARGE SCALE GENOMIC DNA]</scope>
    <source>
        <strain evidence="2 3">Pb18</strain>
    </source>
</reference>
<dbReference type="AlphaFoldDB" id="C1GCI5"/>
<feature type="compositionally biased region" description="Basic and acidic residues" evidence="1">
    <location>
        <begin position="122"/>
        <end position="142"/>
    </location>
</feature>
<feature type="region of interest" description="Disordered" evidence="1">
    <location>
        <begin position="94"/>
        <end position="149"/>
    </location>
</feature>
<accession>C1GCI5</accession>
<dbReference type="Proteomes" id="UP000001628">
    <property type="component" value="Unassembled WGS sequence"/>
</dbReference>
<dbReference type="HOGENOM" id="CLU_1750268_0_0_1"/>
<name>C1GCI5_PARBD</name>
<gene>
    <name evidence="2" type="ORF">PADG_04707</name>
</gene>
<keyword evidence="3" id="KW-1185">Reference proteome</keyword>
<dbReference type="RefSeq" id="XP_010760111.1">
    <property type="nucleotide sequence ID" value="XM_010761809.1"/>
</dbReference>
<dbReference type="InParanoid" id="C1GCI5"/>